<dbReference type="GO" id="GO:0008168">
    <property type="term" value="F:methyltransferase activity"/>
    <property type="evidence" value="ECO:0007669"/>
    <property type="project" value="UniProtKB-KW"/>
</dbReference>
<dbReference type="CDD" id="cd02440">
    <property type="entry name" value="AdoMet_MTases"/>
    <property type="match status" value="1"/>
</dbReference>
<proteinExistence type="predicted"/>
<keyword evidence="2" id="KW-0808">Transferase</keyword>
<comment type="caution">
    <text evidence="2">The sequence shown here is derived from an EMBL/GenBank/DDBJ whole genome shotgun (WGS) entry which is preliminary data.</text>
</comment>
<evidence type="ECO:0000313" key="3">
    <source>
        <dbReference type="Proteomes" id="UP000033860"/>
    </source>
</evidence>
<dbReference type="GO" id="GO:0006596">
    <property type="term" value="P:polyamine biosynthetic process"/>
    <property type="evidence" value="ECO:0007669"/>
    <property type="project" value="UniProtKB-KW"/>
</dbReference>
<sequence length="216" mass="23968">MLFQKVKEEILSPISGLIKVVTVFNRPRLMVGNMVQSGGMVKAIWDKALAKLDREGQKVNKALVLGLGCGDCVFSINRHYPYARVTGVELDPEVINMAECYFNLATAKNLKVAISEGADYVAKKTSAKGGAAADQKFDLIIVDVYLGQVMPKKFKEKKFLANLAKLVAKNGVVVINHLFFGGHKKEAERFIKDLEKIWPQITLQRTASNLVIFARK</sequence>
<gene>
    <name evidence="2" type="ORF">UX85_C0001G0275</name>
</gene>
<evidence type="ECO:0000256" key="1">
    <source>
        <dbReference type="ARBA" id="ARBA00023115"/>
    </source>
</evidence>
<dbReference type="GO" id="GO:0032259">
    <property type="term" value="P:methylation"/>
    <property type="evidence" value="ECO:0007669"/>
    <property type="project" value="UniProtKB-KW"/>
</dbReference>
<dbReference type="InterPro" id="IPR029063">
    <property type="entry name" value="SAM-dependent_MTases_sf"/>
</dbReference>
<accession>A0A0G1RY81</accession>
<keyword evidence="2" id="KW-0489">Methyltransferase</keyword>
<reference evidence="2 3" key="1">
    <citation type="journal article" date="2015" name="Nature">
        <title>rRNA introns, odd ribosomes, and small enigmatic genomes across a large radiation of phyla.</title>
        <authorList>
            <person name="Brown C.T."/>
            <person name="Hug L.A."/>
            <person name="Thomas B.C."/>
            <person name="Sharon I."/>
            <person name="Castelle C.J."/>
            <person name="Singh A."/>
            <person name="Wilkins M.J."/>
            <person name="Williams K.H."/>
            <person name="Banfield J.F."/>
        </authorList>
    </citation>
    <scope>NUCLEOTIDE SEQUENCE [LARGE SCALE GENOMIC DNA]</scope>
</reference>
<dbReference type="PANTHER" id="PTHR43317">
    <property type="entry name" value="THERMOSPERMINE SYNTHASE ACAULIS5"/>
    <property type="match status" value="1"/>
</dbReference>
<dbReference type="Pfam" id="PF01564">
    <property type="entry name" value="Spermine_synth"/>
    <property type="match status" value="1"/>
</dbReference>
<organism evidence="2 3">
    <name type="scientific">Candidatus Beckwithbacteria bacterium GW2011_GWB1_47_15</name>
    <dbReference type="NCBI Taxonomy" id="1618371"/>
    <lineage>
        <taxon>Bacteria</taxon>
        <taxon>Candidatus Beckwithiibacteriota</taxon>
    </lineage>
</organism>
<dbReference type="Gene3D" id="3.40.50.150">
    <property type="entry name" value="Vaccinia Virus protein VP39"/>
    <property type="match status" value="1"/>
</dbReference>
<evidence type="ECO:0000313" key="2">
    <source>
        <dbReference type="EMBL" id="KKU62061.1"/>
    </source>
</evidence>
<protein>
    <submittedName>
        <fullName evidence="2">Methyltransferase</fullName>
    </submittedName>
</protein>
<dbReference type="SUPFAM" id="SSF53335">
    <property type="entry name" value="S-adenosyl-L-methionine-dependent methyltransferases"/>
    <property type="match status" value="1"/>
</dbReference>
<dbReference type="Proteomes" id="UP000033860">
    <property type="component" value="Unassembled WGS sequence"/>
</dbReference>
<keyword evidence="1" id="KW-0620">Polyamine biosynthesis</keyword>
<name>A0A0G1RY81_9BACT</name>
<dbReference type="PANTHER" id="PTHR43317:SF1">
    <property type="entry name" value="THERMOSPERMINE SYNTHASE ACAULIS5"/>
    <property type="match status" value="1"/>
</dbReference>
<dbReference type="AlphaFoldDB" id="A0A0G1RY81"/>
<dbReference type="EMBL" id="LCNT01000001">
    <property type="protein sequence ID" value="KKU62061.1"/>
    <property type="molecule type" value="Genomic_DNA"/>
</dbReference>